<protein>
    <submittedName>
        <fullName evidence="2">TniQ family protein</fullName>
    </submittedName>
</protein>
<name>A0AAW5B507_9BACI</name>
<keyword evidence="3" id="KW-1185">Reference proteome</keyword>
<sequence length="434" mass="49740">MDPISPQDESRSVLYNIEPIGINTQFKESLSSYVLRLANAHNVKYGTLFAKLITPLLDKKYLLNISKKGGNGFYDSSNGINGIGTLATDFIEVISSLTTRNDLQGMTMISWSHVLPSRGLMRTEKAWCPECLQVALDNEEPIYEQLVWTLKIVSICTIHRIKLSTHCPFCSKRMSVLSRNGKPGSCSTCERWLGGKGRTPRIDDNSEDIKKTILILQMMIPNSNTMYRREQISESLKFYVEQLFGGNIKKAAEYFKVANSTFRYWYKGHNIPPLNSLVSICLRLDISVVNFFNKVPVLKLNIILDAASPATKIDVRQKYDHVYIKSYINKYIQQESITSPKSLRSIASSIGCDRRLLYIKYPTESKIIVDIYAKYLKRKKIKREENVEIEMKMAIEKLVNSDTYPSRRKVESLLGGRYLIRERKVALKWKSTIK</sequence>
<dbReference type="InterPro" id="IPR009492">
    <property type="entry name" value="TniQ"/>
</dbReference>
<feature type="domain" description="TniQ" evidence="1">
    <location>
        <begin position="19"/>
        <end position="163"/>
    </location>
</feature>
<dbReference type="Proteomes" id="UP001199631">
    <property type="component" value="Unassembled WGS sequence"/>
</dbReference>
<reference evidence="2 3" key="1">
    <citation type="journal article" date="2022" name="Evol. Bioinform. Online">
        <title>Draft Genome Sequence of Oceanobacillus jordanicus Strain GSFE11, a Halotolerant Plant Growth-Promoting Bacterial Endophyte Isolated From the Jordan Valley.</title>
        <authorList>
            <person name="Alhindi T."/>
            <person name="Albdaiwi R."/>
        </authorList>
    </citation>
    <scope>NUCLEOTIDE SEQUENCE [LARGE SCALE GENOMIC DNA]</scope>
    <source>
        <strain evidence="2 3">GSFE11</strain>
    </source>
</reference>
<comment type="caution">
    <text evidence="2">The sequence shown here is derived from an EMBL/GenBank/DDBJ whole genome shotgun (WGS) entry which is preliminary data.</text>
</comment>
<dbReference type="AlphaFoldDB" id="A0AAW5B507"/>
<dbReference type="EMBL" id="JAIFZM010000008">
    <property type="protein sequence ID" value="MCG3419723.1"/>
    <property type="molecule type" value="Genomic_DNA"/>
</dbReference>
<evidence type="ECO:0000313" key="2">
    <source>
        <dbReference type="EMBL" id="MCG3419723.1"/>
    </source>
</evidence>
<organism evidence="2 3">
    <name type="scientific">Oceanobacillus jordanicus</name>
    <dbReference type="NCBI Taxonomy" id="2867266"/>
    <lineage>
        <taxon>Bacteria</taxon>
        <taxon>Bacillati</taxon>
        <taxon>Bacillota</taxon>
        <taxon>Bacilli</taxon>
        <taxon>Bacillales</taxon>
        <taxon>Bacillaceae</taxon>
        <taxon>Oceanobacillus</taxon>
    </lineage>
</organism>
<dbReference type="Pfam" id="PF06527">
    <property type="entry name" value="TniQ"/>
    <property type="match status" value="1"/>
</dbReference>
<accession>A0AAW5B507</accession>
<proteinExistence type="predicted"/>
<gene>
    <name evidence="2" type="ORF">K3T81_11215</name>
</gene>
<evidence type="ECO:0000259" key="1">
    <source>
        <dbReference type="Pfam" id="PF06527"/>
    </source>
</evidence>
<dbReference type="RefSeq" id="WP_238020186.1">
    <property type="nucleotide sequence ID" value="NZ_JAIFZM010000008.1"/>
</dbReference>
<evidence type="ECO:0000313" key="3">
    <source>
        <dbReference type="Proteomes" id="UP001199631"/>
    </source>
</evidence>